<protein>
    <submittedName>
        <fullName evidence="3">Uncharacterized protein</fullName>
    </submittedName>
</protein>
<comment type="caution">
    <text evidence="3">The sequence shown here is derived from an EMBL/GenBank/DDBJ whole genome shotgun (WGS) entry which is preliminary data.</text>
</comment>
<keyword evidence="1" id="KW-0175">Coiled coil</keyword>
<evidence type="ECO:0000256" key="1">
    <source>
        <dbReference type="SAM" id="Coils"/>
    </source>
</evidence>
<dbReference type="PROSITE" id="PS51257">
    <property type="entry name" value="PROKAR_LIPOPROTEIN"/>
    <property type="match status" value="1"/>
</dbReference>
<evidence type="ECO:0000256" key="2">
    <source>
        <dbReference type="SAM" id="SignalP"/>
    </source>
</evidence>
<dbReference type="EMBL" id="JANBPY010001706">
    <property type="protein sequence ID" value="KAJ1959005.1"/>
    <property type="molecule type" value="Genomic_DNA"/>
</dbReference>
<reference evidence="3" key="1">
    <citation type="submission" date="2022-07" db="EMBL/GenBank/DDBJ databases">
        <title>Phylogenomic reconstructions and comparative analyses of Kickxellomycotina fungi.</title>
        <authorList>
            <person name="Reynolds N.K."/>
            <person name="Stajich J.E."/>
            <person name="Barry K."/>
            <person name="Grigoriev I.V."/>
            <person name="Crous P."/>
            <person name="Smith M.E."/>
        </authorList>
    </citation>
    <scope>NUCLEOTIDE SEQUENCE</scope>
    <source>
        <strain evidence="3">RSA 1196</strain>
    </source>
</reference>
<dbReference type="AlphaFoldDB" id="A0A9W8E0A5"/>
<dbReference type="Proteomes" id="UP001150925">
    <property type="component" value="Unassembled WGS sequence"/>
</dbReference>
<evidence type="ECO:0000313" key="4">
    <source>
        <dbReference type="Proteomes" id="UP001150925"/>
    </source>
</evidence>
<organism evidence="3 4">
    <name type="scientific">Dispira parvispora</name>
    <dbReference type="NCBI Taxonomy" id="1520584"/>
    <lineage>
        <taxon>Eukaryota</taxon>
        <taxon>Fungi</taxon>
        <taxon>Fungi incertae sedis</taxon>
        <taxon>Zoopagomycota</taxon>
        <taxon>Kickxellomycotina</taxon>
        <taxon>Dimargaritomycetes</taxon>
        <taxon>Dimargaritales</taxon>
        <taxon>Dimargaritaceae</taxon>
        <taxon>Dispira</taxon>
    </lineage>
</organism>
<dbReference type="OrthoDB" id="5747643at2759"/>
<gene>
    <name evidence="3" type="ORF">IWQ62_004784</name>
</gene>
<sequence>MVKYGLLLQWLVLSCGVYTSLAVDQYADRNKPPLFPSLEVLQVPPFSISVVGTRLGWPHDVIELIAKKLSRLDLYKWGASSQSLGVKYVYNRQGLAMILDDVYRISPLETGQKSRRQFELKKSLSSLSEYSYNELLSVHTNMQKAALMIEAREWLNPKTKPLDILIQELEKLNEKAAELDKVHQYIDKLKQEPFVSSEMSLSAAIENEKSLEQVYNRQKSVVLSKLYSESGRFHNLGVIGIHELWIDDDEHIINPRNTNVLKRIRGILEQLNGSYKADQMTWVPLTDLDDPVRRFLYFPLLSIRRVMTSEDFYSILTKAQMASKEDWLSSPGWKEVPYYADHFMFDVFVLDLVINNSTRAAHDFTETICVYSMTMWGIEQDNCLCIYEALIESIVEQDADKRKEKGYPDALTSYGVKYVKFQVNSYTGKVEWHLAMSTRDYKIRTAWTNLYKMYEK</sequence>
<proteinExistence type="predicted"/>
<feature type="signal peptide" evidence="2">
    <location>
        <begin position="1"/>
        <end position="22"/>
    </location>
</feature>
<keyword evidence="4" id="KW-1185">Reference proteome</keyword>
<feature type="coiled-coil region" evidence="1">
    <location>
        <begin position="162"/>
        <end position="192"/>
    </location>
</feature>
<feature type="chain" id="PRO_5040734323" evidence="2">
    <location>
        <begin position="23"/>
        <end position="456"/>
    </location>
</feature>
<keyword evidence="2" id="KW-0732">Signal</keyword>
<accession>A0A9W8E0A5</accession>
<name>A0A9W8E0A5_9FUNG</name>
<evidence type="ECO:0000313" key="3">
    <source>
        <dbReference type="EMBL" id="KAJ1959005.1"/>
    </source>
</evidence>